<feature type="domain" description="Phage tail collar" evidence="1">
    <location>
        <begin position="6"/>
        <end position="61"/>
    </location>
</feature>
<dbReference type="InterPro" id="IPR037053">
    <property type="entry name" value="Phage_tail_collar_dom_sf"/>
</dbReference>
<dbReference type="SUPFAM" id="SSF88874">
    <property type="entry name" value="Receptor-binding domain of short tail fibre protein gp12"/>
    <property type="match status" value="1"/>
</dbReference>
<organism evidence="2 3">
    <name type="scientific">Flavobacterium johnsoniae</name>
    <name type="common">Cytophaga johnsonae</name>
    <dbReference type="NCBI Taxonomy" id="986"/>
    <lineage>
        <taxon>Bacteria</taxon>
        <taxon>Pseudomonadati</taxon>
        <taxon>Bacteroidota</taxon>
        <taxon>Flavobacteriia</taxon>
        <taxon>Flavobacteriales</taxon>
        <taxon>Flavobacteriaceae</taxon>
        <taxon>Flavobacterium</taxon>
    </lineage>
</organism>
<protein>
    <submittedName>
        <fullName evidence="2">Microcystin-dependent protein</fullName>
    </submittedName>
</protein>
<dbReference type="InterPro" id="IPR011083">
    <property type="entry name" value="Phage_tail_collar_dom"/>
</dbReference>
<evidence type="ECO:0000313" key="2">
    <source>
        <dbReference type="EMBL" id="SHH53608.1"/>
    </source>
</evidence>
<dbReference type="RefSeq" id="WP_073410693.1">
    <property type="nucleotide sequence ID" value="NZ_CP158862.1"/>
</dbReference>
<dbReference type="Proteomes" id="UP000184112">
    <property type="component" value="Unassembled WGS sequence"/>
</dbReference>
<name>A0A1M5TSH1_FLAJO</name>
<dbReference type="AlphaFoldDB" id="A0A1M5TSH1"/>
<dbReference type="Gene3D" id="3.90.1340.10">
    <property type="entry name" value="Phage tail collar domain"/>
    <property type="match status" value="1"/>
</dbReference>
<evidence type="ECO:0000259" key="1">
    <source>
        <dbReference type="Pfam" id="PF07484"/>
    </source>
</evidence>
<accession>A0A1M5TSH1</accession>
<reference evidence="2 3" key="1">
    <citation type="submission" date="2016-11" db="EMBL/GenBank/DDBJ databases">
        <authorList>
            <person name="Jaros S."/>
            <person name="Januszkiewicz K."/>
            <person name="Wedrychowicz H."/>
        </authorList>
    </citation>
    <scope>NUCLEOTIDE SEQUENCE [LARGE SCALE GENOMIC DNA]</scope>
    <source>
        <strain evidence="2 3">DSM 6792</strain>
    </source>
</reference>
<dbReference type="EMBL" id="FQWH01000012">
    <property type="protein sequence ID" value="SHH53608.1"/>
    <property type="molecule type" value="Genomic_DNA"/>
</dbReference>
<sequence>MEGTIGEIRLFAATFAPMTWAFCMGQLVAIRSNTALFSILGTTYGGNGTTTFGLPNFAGRTAIGAGDGPGLSPYVAGEIIGTNTVTLTSLNLPAHTHAATASISIPVYPDFGDLNTPNGNTLASKTNMYSTEAGTDAMKPSTLSVTLAPAGSNQPLSIMQPATGMNFIICLTGIFPARN</sequence>
<evidence type="ECO:0000313" key="3">
    <source>
        <dbReference type="Proteomes" id="UP000184112"/>
    </source>
</evidence>
<gene>
    <name evidence="2" type="ORF">SAMN05444388_11221</name>
</gene>
<dbReference type="Pfam" id="PF07484">
    <property type="entry name" value="Collar"/>
    <property type="match status" value="1"/>
</dbReference>
<proteinExistence type="predicted"/>